<keyword evidence="7" id="KW-1185">Reference proteome</keyword>
<evidence type="ECO:0000259" key="5">
    <source>
        <dbReference type="Pfam" id="PF00135"/>
    </source>
</evidence>
<comment type="similarity">
    <text evidence="1 3">Belongs to the type-B carboxylesterase/lipase family.</text>
</comment>
<dbReference type="OrthoDB" id="3199405at2"/>
<keyword evidence="2 3" id="KW-0378">Hydrolase</keyword>
<dbReference type="InterPro" id="IPR019826">
    <property type="entry name" value="Carboxylesterase_B_AS"/>
</dbReference>
<reference evidence="6 7" key="1">
    <citation type="submission" date="2019-03" db="EMBL/GenBank/DDBJ databases">
        <title>Genomics of glacier-inhabiting Cryobacterium strains.</title>
        <authorList>
            <person name="Liu Q."/>
            <person name="Xin Y.-H."/>
        </authorList>
    </citation>
    <scope>NUCLEOTIDE SEQUENCE [LARGE SCALE GENOMIC DNA]</scope>
    <source>
        <strain evidence="6 7">Sr59</strain>
    </source>
</reference>
<feature type="domain" description="Carboxylesterase type B" evidence="5">
    <location>
        <begin position="59"/>
        <end position="391"/>
    </location>
</feature>
<protein>
    <recommendedName>
        <fullName evidence="3">Carboxylic ester hydrolase</fullName>
        <ecNumber evidence="3">3.1.1.-</ecNumber>
    </recommendedName>
</protein>
<evidence type="ECO:0000313" key="7">
    <source>
        <dbReference type="Proteomes" id="UP000298468"/>
    </source>
</evidence>
<evidence type="ECO:0000256" key="4">
    <source>
        <dbReference type="SAM" id="MobiDB-lite"/>
    </source>
</evidence>
<feature type="compositionally biased region" description="Low complexity" evidence="4">
    <location>
        <begin position="37"/>
        <end position="47"/>
    </location>
</feature>
<evidence type="ECO:0000256" key="2">
    <source>
        <dbReference type="ARBA" id="ARBA00022801"/>
    </source>
</evidence>
<sequence>MKVAIRLAMHPFCSQWRRGSQRADGAIRRPGRRVLWSPPRSSSPQQRTIQERPQMDTVDVSTTAGVVRGRRRSGSAAFLGIPYAAPPVGELRLAAPVPHPAWDGVLDAGSPGATPQRIDGGDTTLVPEPSFPGDSTLNLSVFTPDPVEVPAGQGLPVLVYIHGGGYTSGSAASPWYDGAGFTRNGVVTVNVSYRLGFDGFGWIEDAPLNRGVLDWLLALEWVRDNIRRFGGDPARVTIAGQSAGGGAVLTLLSMPRAHPLFARAIVISGVATHLTPAQAEQTGRRLAGLAGVAPTRAGLGALTEEQILAEQPRATALPADSPAGPLGEIANTLVGGLPFGPVVDGDLIPLATLDAVLAGLGADKPLMLGSTDHEFNFAMNDLTDELAGEDAAEMLVRLGVAAPAARVYASAHDQLGTADLLGQFASDRAIRGVMLQVAEARSAFAAKRVAALTWLWAFAWRSPTLGGALHCLDLPFFFDALDAPRVQVLAGPAPSQRLADEVHGNAVAFIAGGEPAWPAWAAGAPVDVQPVIRYQSEPAGTTEITTVAGTYAGARIAVAAEPATR</sequence>
<dbReference type="PANTHER" id="PTHR11559">
    <property type="entry name" value="CARBOXYLESTERASE"/>
    <property type="match status" value="1"/>
</dbReference>
<dbReference type="EMBL" id="SOHM01000008">
    <property type="protein sequence ID" value="TFD93330.1"/>
    <property type="molecule type" value="Genomic_DNA"/>
</dbReference>
<name>A0A4R9BWY5_9MICO</name>
<accession>A0A4R9BWY5</accession>
<dbReference type="Gene3D" id="3.40.50.1820">
    <property type="entry name" value="alpha/beta hydrolase"/>
    <property type="match status" value="1"/>
</dbReference>
<dbReference type="SUPFAM" id="SSF53474">
    <property type="entry name" value="alpha/beta-Hydrolases"/>
    <property type="match status" value="1"/>
</dbReference>
<dbReference type="Pfam" id="PF00135">
    <property type="entry name" value="COesterase"/>
    <property type="match status" value="1"/>
</dbReference>
<evidence type="ECO:0000313" key="6">
    <source>
        <dbReference type="EMBL" id="TFD93330.1"/>
    </source>
</evidence>
<dbReference type="EC" id="3.1.1.-" evidence="3"/>
<dbReference type="GO" id="GO:0016787">
    <property type="term" value="F:hydrolase activity"/>
    <property type="evidence" value="ECO:0007669"/>
    <property type="project" value="UniProtKB-KW"/>
</dbReference>
<dbReference type="InterPro" id="IPR050309">
    <property type="entry name" value="Type-B_Carboxylest/Lipase"/>
</dbReference>
<dbReference type="InterPro" id="IPR002018">
    <property type="entry name" value="CarbesteraseB"/>
</dbReference>
<organism evidence="6 7">
    <name type="scientific">Cryobacterium lactosi</name>
    <dbReference type="NCBI Taxonomy" id="1259202"/>
    <lineage>
        <taxon>Bacteria</taxon>
        <taxon>Bacillati</taxon>
        <taxon>Actinomycetota</taxon>
        <taxon>Actinomycetes</taxon>
        <taxon>Micrococcales</taxon>
        <taxon>Microbacteriaceae</taxon>
        <taxon>Cryobacterium</taxon>
    </lineage>
</organism>
<evidence type="ECO:0000256" key="3">
    <source>
        <dbReference type="RuleBase" id="RU361235"/>
    </source>
</evidence>
<proteinExistence type="inferred from homology"/>
<dbReference type="Proteomes" id="UP000298468">
    <property type="component" value="Unassembled WGS sequence"/>
</dbReference>
<gene>
    <name evidence="6" type="ORF">E3T61_04325</name>
</gene>
<dbReference type="InterPro" id="IPR029058">
    <property type="entry name" value="AB_hydrolase_fold"/>
</dbReference>
<evidence type="ECO:0000256" key="1">
    <source>
        <dbReference type="ARBA" id="ARBA00005964"/>
    </source>
</evidence>
<feature type="region of interest" description="Disordered" evidence="4">
    <location>
        <begin position="19"/>
        <end position="52"/>
    </location>
</feature>
<dbReference type="AlphaFoldDB" id="A0A4R9BWY5"/>
<dbReference type="PROSITE" id="PS00122">
    <property type="entry name" value="CARBOXYLESTERASE_B_1"/>
    <property type="match status" value="1"/>
</dbReference>
<comment type="caution">
    <text evidence="6">The sequence shown here is derived from an EMBL/GenBank/DDBJ whole genome shotgun (WGS) entry which is preliminary data.</text>
</comment>